<dbReference type="Proteomes" id="UP000267029">
    <property type="component" value="Unassembled WGS sequence"/>
</dbReference>
<evidence type="ECO:0000256" key="5">
    <source>
        <dbReference type="ARBA" id="ARBA00022824"/>
    </source>
</evidence>
<reference evidence="10 11" key="1">
    <citation type="submission" date="2018-10" db="EMBL/GenBank/DDBJ databases">
        <authorList>
            <consortium name="Pathogen Informatics"/>
        </authorList>
    </citation>
    <scope>NUCLEOTIDE SEQUENCE [LARGE SCALE GENOMIC DNA]</scope>
</reference>
<dbReference type="GO" id="GO:0005789">
    <property type="term" value="C:endoplasmic reticulum membrane"/>
    <property type="evidence" value="ECO:0007669"/>
    <property type="project" value="UniProtKB-SubCell"/>
</dbReference>
<keyword evidence="7 9" id="KW-0472">Membrane</keyword>
<dbReference type="InterPro" id="IPR008506">
    <property type="entry name" value="SND2/TMEM208"/>
</dbReference>
<evidence type="ECO:0000256" key="8">
    <source>
        <dbReference type="SAM" id="MobiDB-lite"/>
    </source>
</evidence>
<evidence type="ECO:0000256" key="4">
    <source>
        <dbReference type="ARBA" id="ARBA00022692"/>
    </source>
</evidence>
<gene>
    <name evidence="10" type="ORF">MCOS_LOCUS1328</name>
</gene>
<name>A0A0R3U3Y7_MESCO</name>
<dbReference type="GO" id="GO:0006624">
    <property type="term" value="P:vacuolar protein processing"/>
    <property type="evidence" value="ECO:0007669"/>
    <property type="project" value="TreeGrafter"/>
</dbReference>
<dbReference type="PANTHER" id="PTHR13505">
    <property type="entry name" value="TRANSMEMBRANE PROTEIN 208"/>
    <property type="match status" value="1"/>
</dbReference>
<feature type="transmembrane region" description="Helical" evidence="9">
    <location>
        <begin position="129"/>
        <end position="154"/>
    </location>
</feature>
<dbReference type="GO" id="GO:0005773">
    <property type="term" value="C:vacuole"/>
    <property type="evidence" value="ECO:0007669"/>
    <property type="project" value="GOC"/>
</dbReference>
<feature type="compositionally biased region" description="Basic residues" evidence="8">
    <location>
        <begin position="166"/>
        <end position="176"/>
    </location>
</feature>
<dbReference type="STRING" id="53468.A0A0R3U3Y7"/>
<evidence type="ECO:0000256" key="1">
    <source>
        <dbReference type="ARBA" id="ARBA00004477"/>
    </source>
</evidence>
<evidence type="ECO:0000313" key="11">
    <source>
        <dbReference type="Proteomes" id="UP000267029"/>
    </source>
</evidence>
<keyword evidence="6 9" id="KW-1133">Transmembrane helix</keyword>
<evidence type="ECO:0000256" key="9">
    <source>
        <dbReference type="SAM" id="Phobius"/>
    </source>
</evidence>
<organism evidence="10 11">
    <name type="scientific">Mesocestoides corti</name>
    <name type="common">Flatworm</name>
    <dbReference type="NCBI Taxonomy" id="53468"/>
    <lineage>
        <taxon>Eukaryota</taxon>
        <taxon>Metazoa</taxon>
        <taxon>Spiralia</taxon>
        <taxon>Lophotrochozoa</taxon>
        <taxon>Platyhelminthes</taxon>
        <taxon>Cestoda</taxon>
        <taxon>Eucestoda</taxon>
        <taxon>Cyclophyllidea</taxon>
        <taxon>Mesocestoididae</taxon>
        <taxon>Mesocestoides</taxon>
    </lineage>
</organism>
<dbReference type="PANTHER" id="PTHR13505:SF7">
    <property type="entry name" value="TRANSMEMBRANE PROTEIN 208"/>
    <property type="match status" value="1"/>
</dbReference>
<proteinExistence type="inferred from homology"/>
<dbReference type="OrthoDB" id="10012212at2759"/>
<accession>A0A0R3U3Y7</accession>
<evidence type="ECO:0000256" key="3">
    <source>
        <dbReference type="ARBA" id="ARBA00015033"/>
    </source>
</evidence>
<feature type="transmembrane region" description="Helical" evidence="9">
    <location>
        <begin position="54"/>
        <end position="73"/>
    </location>
</feature>
<feature type="transmembrane region" description="Helical" evidence="9">
    <location>
        <begin position="27"/>
        <end position="48"/>
    </location>
</feature>
<sequence length="182" mass="21083">MYQKKTGKEGSKSQKKIHEANISTLNFYRNIIAGSTITYFLITYGLFWDRFTTRYILLTSICFIANVFAYKFMSSMSTPRYEKDDRGNTQLIDAGLDLNLGPGGLAEHAKDLILACCLVQSLSLIHNGFWLLLLFIPGRIFYLFWVHILAPWIFDPNQSPQVSEKKQKKQERRMKRMQNAGR</sequence>
<comment type="similarity">
    <text evidence="2">Belongs to the TMEM208 family.</text>
</comment>
<protein>
    <recommendedName>
        <fullName evidence="3">Transmembrane protein 208</fullName>
    </recommendedName>
</protein>
<comment type="subcellular location">
    <subcellularLocation>
        <location evidence="1">Endoplasmic reticulum membrane</location>
        <topology evidence="1">Multi-pass membrane protein</topology>
    </subcellularLocation>
</comment>
<evidence type="ECO:0000256" key="7">
    <source>
        <dbReference type="ARBA" id="ARBA00023136"/>
    </source>
</evidence>
<keyword evidence="11" id="KW-1185">Reference proteome</keyword>
<keyword evidence="4 9" id="KW-0812">Transmembrane</keyword>
<dbReference type="Pfam" id="PF05620">
    <property type="entry name" value="TMEM208_SND2"/>
    <property type="match status" value="1"/>
</dbReference>
<feature type="region of interest" description="Disordered" evidence="8">
    <location>
        <begin position="159"/>
        <end position="182"/>
    </location>
</feature>
<dbReference type="EMBL" id="UXSR01000159">
    <property type="protein sequence ID" value="VDD75325.1"/>
    <property type="molecule type" value="Genomic_DNA"/>
</dbReference>
<dbReference type="AlphaFoldDB" id="A0A0R3U3Y7"/>
<evidence type="ECO:0000256" key="2">
    <source>
        <dbReference type="ARBA" id="ARBA00009950"/>
    </source>
</evidence>
<evidence type="ECO:0000256" key="6">
    <source>
        <dbReference type="ARBA" id="ARBA00022989"/>
    </source>
</evidence>
<keyword evidence="5" id="KW-0256">Endoplasmic reticulum</keyword>
<evidence type="ECO:0000313" key="10">
    <source>
        <dbReference type="EMBL" id="VDD75325.1"/>
    </source>
</evidence>